<keyword evidence="3" id="KW-1185">Reference proteome</keyword>
<reference evidence="3" key="1">
    <citation type="journal article" date="2019" name="Int. J. Syst. Evol. Microbiol.">
        <title>The Global Catalogue of Microorganisms (GCM) 10K type strain sequencing project: providing services to taxonomists for standard genome sequencing and annotation.</title>
        <authorList>
            <consortium name="The Broad Institute Genomics Platform"/>
            <consortium name="The Broad Institute Genome Sequencing Center for Infectious Disease"/>
            <person name="Wu L."/>
            <person name="Ma J."/>
        </authorList>
    </citation>
    <scope>NUCLEOTIDE SEQUENCE [LARGE SCALE GENOMIC DNA]</scope>
    <source>
        <strain evidence="3">KLKA75</strain>
    </source>
</reference>
<sequence length="184" mass="20275">MTSPHSYGFSGRRPAAVEIAFWIAVMVPPLATVLNVAAFVVVKRAVDDVFGTTGGDVQASMHELHDKVNGLLLGLFVFFTAFYLLLSGLWILLGLKMRNGRHWARITLTVLASVWALTSLVALIQGDTQGFTTANVPPFFEVPSSYLVLDYARSTLDLLAMAAFIPLVFLRRSNRYFTARRPPA</sequence>
<feature type="transmembrane region" description="Helical" evidence="1">
    <location>
        <begin position="71"/>
        <end position="94"/>
    </location>
</feature>
<organism evidence="2 3">
    <name type="scientific">Actinomadura gamaensis</name>
    <dbReference type="NCBI Taxonomy" id="1763541"/>
    <lineage>
        <taxon>Bacteria</taxon>
        <taxon>Bacillati</taxon>
        <taxon>Actinomycetota</taxon>
        <taxon>Actinomycetes</taxon>
        <taxon>Streptosporangiales</taxon>
        <taxon>Thermomonosporaceae</taxon>
        <taxon>Actinomadura</taxon>
    </lineage>
</organism>
<evidence type="ECO:0000313" key="3">
    <source>
        <dbReference type="Proteomes" id="UP001595872"/>
    </source>
</evidence>
<keyword evidence="1" id="KW-0812">Transmembrane</keyword>
<comment type="caution">
    <text evidence="2">The sequence shown here is derived from an EMBL/GenBank/DDBJ whole genome shotgun (WGS) entry which is preliminary data.</text>
</comment>
<name>A0ABV9TUD5_9ACTN</name>
<proteinExistence type="predicted"/>
<dbReference type="Proteomes" id="UP001595872">
    <property type="component" value="Unassembled WGS sequence"/>
</dbReference>
<feature type="transmembrane region" description="Helical" evidence="1">
    <location>
        <begin position="146"/>
        <end position="170"/>
    </location>
</feature>
<keyword evidence="1" id="KW-1133">Transmembrane helix</keyword>
<feature type="transmembrane region" description="Helical" evidence="1">
    <location>
        <begin position="106"/>
        <end position="126"/>
    </location>
</feature>
<evidence type="ECO:0008006" key="4">
    <source>
        <dbReference type="Google" id="ProtNLM"/>
    </source>
</evidence>
<accession>A0ABV9TUD5</accession>
<dbReference type="RefSeq" id="WP_378253712.1">
    <property type="nucleotide sequence ID" value="NZ_JBHSIT010000002.1"/>
</dbReference>
<dbReference type="EMBL" id="JBHSIT010000002">
    <property type="protein sequence ID" value="MFC4907722.1"/>
    <property type="molecule type" value="Genomic_DNA"/>
</dbReference>
<protein>
    <recommendedName>
        <fullName evidence="4">Integral membrane protein</fullName>
    </recommendedName>
</protein>
<feature type="transmembrane region" description="Helical" evidence="1">
    <location>
        <begin position="20"/>
        <end position="42"/>
    </location>
</feature>
<evidence type="ECO:0000313" key="2">
    <source>
        <dbReference type="EMBL" id="MFC4907722.1"/>
    </source>
</evidence>
<evidence type="ECO:0000256" key="1">
    <source>
        <dbReference type="SAM" id="Phobius"/>
    </source>
</evidence>
<keyword evidence="1" id="KW-0472">Membrane</keyword>
<gene>
    <name evidence="2" type="ORF">ACFPCY_10350</name>
</gene>